<feature type="compositionally biased region" description="Basic and acidic residues" evidence="1">
    <location>
        <begin position="708"/>
        <end position="723"/>
    </location>
</feature>
<dbReference type="EMBL" id="BMMU01000015">
    <property type="protein sequence ID" value="GGJ44306.1"/>
    <property type="molecule type" value="Genomic_DNA"/>
</dbReference>
<evidence type="ECO:0008006" key="4">
    <source>
        <dbReference type="Google" id="ProtNLM"/>
    </source>
</evidence>
<organism evidence="2 3">
    <name type="scientific">Streptomyces lacrimifluminis</name>
    <dbReference type="NCBI Taxonomy" id="1500077"/>
    <lineage>
        <taxon>Bacteria</taxon>
        <taxon>Bacillati</taxon>
        <taxon>Actinomycetota</taxon>
        <taxon>Actinomycetes</taxon>
        <taxon>Kitasatosporales</taxon>
        <taxon>Streptomycetaceae</taxon>
        <taxon>Streptomyces</taxon>
    </lineage>
</organism>
<sequence length="983" mass="105386">MRDDKAVHGGQGEGAEVSALYGEPFDSGFALAEEHQLTADLTAACAVYEELLAVAESIEDSPDVRFLRAHLLSNLASVRLTATDLAGAEDAVERSRVLLDGIASVPMGPRGRQLWLEVLLKTLLARADLRRRTGRLDEALACLDEAGATLPEFDDPEGLRSAELGTNRVHLLMERGEWGAAEEHATALLSTLEATELETVPRLLTALGVICSSTGRFDEAEDHLARAEERFLALGDIGEQHSMLAHRAHVALDRGELDVAERLFAEASAFFEQQGRFGDLAVCEQARAFLAGRRGDSAGAGDLMAASLARFEELGASIAAADSMLLGAQLAYDQGDIAEMKRLAQEARDIYQAREVYERCAQVDLMLARALEDNLNRTDHGEHERRSLDNALSLALPAALTLQAARFDFTTARARHQWLQLADEAMELAFRLAVRRQDQGLLFELVEHRSAGAPLALDRTPPAAPRASLPGSAEGAGSVFPGAAMKTYAHTDGPMALGGVAAEAAASAGLRVAPPPRVRMTAQGPGRVALQEYIAGAEFRYHRRIVNDEEVPFWFTDDLTSRPVVQIRLADAGDLFMTWTWAGGARGFGTGQGPAEEVDRAVRELSAALPGTGEGAAGVRRAFESGAMADQGAEHRLARTLAEALWPEGLTAQIRQVSERSGRPLVRIQPSPRVAQVPWELLAVDAATDERLIELADVVTTTPMSSRRRADAARPVPDRDPDAHAGPVVLVLDPRIPGFRADSPLGSVLGPPGSDPELLSFVQRRLDAGAVAPSVATPAEAFRRTDLDRDWLSGVLRKGARRLLYVGHVSGAPVEGGQSEDGTLHLCCGTGTAGLAEPVRGHRPLSAKDLLLGTLPLHADGEPGARLWPAPPRVALVGCESGGDLRFAESFGLATAMIHNGAELVTATRWVLPTSFAFHQVAGLSGSVRPLTEAIIAVDTAHEHPDPVGRLGRWQRERLDLWRAGGRIEHSPLLWAALTSITV</sequence>
<evidence type="ECO:0000313" key="2">
    <source>
        <dbReference type="EMBL" id="GGJ44306.1"/>
    </source>
</evidence>
<dbReference type="PANTHER" id="PTHR47691:SF3">
    <property type="entry name" value="HTH-TYPE TRANSCRIPTIONAL REGULATOR RV0890C-RELATED"/>
    <property type="match status" value="1"/>
</dbReference>
<feature type="region of interest" description="Disordered" evidence="1">
    <location>
        <begin position="706"/>
        <end position="725"/>
    </location>
</feature>
<dbReference type="InterPro" id="IPR011990">
    <property type="entry name" value="TPR-like_helical_dom_sf"/>
</dbReference>
<protein>
    <recommendedName>
        <fullName evidence="4">CHAT domain-containing protein</fullName>
    </recommendedName>
</protein>
<name>A0A917L5P7_9ACTN</name>
<dbReference type="Proteomes" id="UP000625682">
    <property type="component" value="Unassembled WGS sequence"/>
</dbReference>
<dbReference type="AlphaFoldDB" id="A0A917L5P7"/>
<keyword evidence="3" id="KW-1185">Reference proteome</keyword>
<gene>
    <name evidence="2" type="ORF">GCM10012282_46560</name>
</gene>
<accession>A0A917L5P7</accession>
<reference evidence="2" key="2">
    <citation type="submission" date="2020-09" db="EMBL/GenBank/DDBJ databases">
        <authorList>
            <person name="Sun Q."/>
            <person name="Zhou Y."/>
        </authorList>
    </citation>
    <scope>NUCLEOTIDE SEQUENCE</scope>
    <source>
        <strain evidence="2">CGMCC 4.7272</strain>
    </source>
</reference>
<evidence type="ECO:0000313" key="3">
    <source>
        <dbReference type="Proteomes" id="UP000625682"/>
    </source>
</evidence>
<comment type="caution">
    <text evidence="2">The sequence shown here is derived from an EMBL/GenBank/DDBJ whole genome shotgun (WGS) entry which is preliminary data.</text>
</comment>
<proteinExistence type="predicted"/>
<dbReference type="SUPFAM" id="SSF48452">
    <property type="entry name" value="TPR-like"/>
    <property type="match status" value="2"/>
</dbReference>
<dbReference type="PANTHER" id="PTHR47691">
    <property type="entry name" value="REGULATOR-RELATED"/>
    <property type="match status" value="1"/>
</dbReference>
<reference evidence="2" key="1">
    <citation type="journal article" date="2014" name="Int. J. Syst. Evol. Microbiol.">
        <title>Complete genome sequence of Corynebacterium casei LMG S-19264T (=DSM 44701T), isolated from a smear-ripened cheese.</title>
        <authorList>
            <consortium name="US DOE Joint Genome Institute (JGI-PGF)"/>
            <person name="Walter F."/>
            <person name="Albersmeier A."/>
            <person name="Kalinowski J."/>
            <person name="Ruckert C."/>
        </authorList>
    </citation>
    <scope>NUCLEOTIDE SEQUENCE</scope>
    <source>
        <strain evidence="2">CGMCC 4.7272</strain>
    </source>
</reference>
<dbReference type="Gene3D" id="1.25.40.10">
    <property type="entry name" value="Tetratricopeptide repeat domain"/>
    <property type="match status" value="2"/>
</dbReference>
<evidence type="ECO:0000256" key="1">
    <source>
        <dbReference type="SAM" id="MobiDB-lite"/>
    </source>
</evidence>
<dbReference type="RefSeq" id="WP_189149303.1">
    <property type="nucleotide sequence ID" value="NZ_BAABER010000026.1"/>
</dbReference>